<dbReference type="PRINTS" id="PR00507">
    <property type="entry name" value="N12N6MTFRASE"/>
</dbReference>
<dbReference type="EC" id="2.1.1.72" evidence="1"/>
<name>A0ABP9WGH0_9MICO</name>
<feature type="domain" description="MmeI-like DNA-methyltransferase" evidence="8">
    <location>
        <begin position="341"/>
        <end position="571"/>
    </location>
</feature>
<evidence type="ECO:0000313" key="10">
    <source>
        <dbReference type="Proteomes" id="UP001426770"/>
    </source>
</evidence>
<sequence>MRSGAEIEADLRAFVKRWEAYAGSEKAEAQTFLNELFAAYGTDRLAAGALFEDFKSSAGFMDLHWPGQLIVEMKKPGVALAKADDQRIRYWQESSDAKEGIPAARFVVLCNFHEFEIWEPGRFPKEPRLRLTLRELPDRAEAFMFLVAGDVDPVFTEQRRELTAEAAEHVAKLYTSLADRGAAPVTDIQRFTMQVVWCMFAEDLGLLDGLPLSHAVEVVLKDPELNSTREFDYLFGLLNKKSDSGRAGAYAGTRYVNGDLFAEVDSPMLTRDELLHLKKAVEFDWRNVNPTIFGSLLEGVLGQERRSALGAHYTHEADIMKIVTPTIVRPWRDRIAATASPAEARALLDELCAFTVLDPACGCGNFLYVAYRELRALEYELKQRIFTLAETTGAPAPSGPLPYVPLTAVHGIDIEHVAVMIARVVLWMGHRQVMDLYGEAEAPLPLVSLPGVRAADALRAEWPQVDAIIGNPPFLGSQLLRESLGDAYLTWLKKEFGVGIKDLCVYWFRKANDALAQGQRAGLVGTNSISQNRARGASLEYVAAHGGVITDAVSSQKWPGEAKVHVSIVNWIKEPAEAVTEFDLDGARVAGITPSLTATGADTWAPQALAANKGRCFQGPIPIGKGFVMDDASAAALQSRSEAVYADIVRPYVIGDDVANRSAQDPSRWIIDFGLRPLEEAASYPAALDIVRRLVKPDREQSNRAVYRERWWIFGEPRTAMRSALSPLSRFIVGTATGKRLALAWQDAAVCPSNLVNVFAFDDDYSMGILLSRAHDAWAWAQSSTLETRLRYTPTSVFETFPWPQPTKTQREAIAEASSALYARRSELCIEHQLGLTKLYNLMDEGGFADLKALHKRLDEAVAAAYGWPKAVAQDGPELVRRLRSLNRDIVEGRVAYEPLTGPQGGARP</sequence>
<dbReference type="Pfam" id="PF20466">
    <property type="entry name" value="MmeI_TRD"/>
    <property type="match status" value="1"/>
</dbReference>
<dbReference type="InterPro" id="IPR046820">
    <property type="entry name" value="MmeI_TRD"/>
</dbReference>
<evidence type="ECO:0000259" key="6">
    <source>
        <dbReference type="Pfam" id="PF20465"/>
    </source>
</evidence>
<keyword evidence="3" id="KW-0808">Transferase</keyword>
<feature type="domain" description="MmeI-like N-terminal" evidence="5">
    <location>
        <begin position="11"/>
        <end position="179"/>
    </location>
</feature>
<evidence type="ECO:0000256" key="4">
    <source>
        <dbReference type="ARBA" id="ARBA00047942"/>
    </source>
</evidence>
<evidence type="ECO:0000259" key="8">
    <source>
        <dbReference type="Pfam" id="PF20473"/>
    </source>
</evidence>
<gene>
    <name evidence="9" type="ORF">Lsed01_01346</name>
</gene>
<dbReference type="Pfam" id="PF20473">
    <property type="entry name" value="MmeI_Mtase"/>
    <property type="match status" value="1"/>
</dbReference>
<evidence type="ECO:0000313" key="9">
    <source>
        <dbReference type="EMBL" id="GAA5518912.1"/>
    </source>
</evidence>
<evidence type="ECO:0000256" key="1">
    <source>
        <dbReference type="ARBA" id="ARBA00011900"/>
    </source>
</evidence>
<evidence type="ECO:0000259" key="5">
    <source>
        <dbReference type="Pfam" id="PF20464"/>
    </source>
</evidence>
<keyword evidence="10" id="KW-1185">Reference proteome</keyword>
<dbReference type="EMBL" id="BAABRR010000006">
    <property type="protein sequence ID" value="GAA5518912.1"/>
    <property type="molecule type" value="Genomic_DNA"/>
</dbReference>
<dbReference type="Pfam" id="PF20464">
    <property type="entry name" value="MmeI_N"/>
    <property type="match status" value="1"/>
</dbReference>
<dbReference type="InterPro" id="IPR029063">
    <property type="entry name" value="SAM-dependent_MTases_sf"/>
</dbReference>
<reference evidence="9 10" key="1">
    <citation type="submission" date="2024-02" db="EMBL/GenBank/DDBJ databases">
        <title>Lysinimicrobium sediminis NBRC 112286.</title>
        <authorList>
            <person name="Ichikawa N."/>
            <person name="Katano-Makiyama Y."/>
            <person name="Hidaka K."/>
        </authorList>
    </citation>
    <scope>NUCLEOTIDE SEQUENCE [LARGE SCALE GENOMIC DNA]</scope>
    <source>
        <strain evidence="9 10">NBRC 112286</strain>
    </source>
</reference>
<evidence type="ECO:0000256" key="2">
    <source>
        <dbReference type="ARBA" id="ARBA00022603"/>
    </source>
</evidence>
<comment type="catalytic activity">
    <reaction evidence="4">
        <text>a 2'-deoxyadenosine in DNA + S-adenosyl-L-methionine = an N(6)-methyl-2'-deoxyadenosine in DNA + S-adenosyl-L-homocysteine + H(+)</text>
        <dbReference type="Rhea" id="RHEA:15197"/>
        <dbReference type="Rhea" id="RHEA-COMP:12418"/>
        <dbReference type="Rhea" id="RHEA-COMP:12419"/>
        <dbReference type="ChEBI" id="CHEBI:15378"/>
        <dbReference type="ChEBI" id="CHEBI:57856"/>
        <dbReference type="ChEBI" id="CHEBI:59789"/>
        <dbReference type="ChEBI" id="CHEBI:90615"/>
        <dbReference type="ChEBI" id="CHEBI:90616"/>
        <dbReference type="EC" id="2.1.1.72"/>
    </reaction>
</comment>
<protein>
    <recommendedName>
        <fullName evidence="1">site-specific DNA-methyltransferase (adenine-specific)</fullName>
        <ecNumber evidence="1">2.1.1.72</ecNumber>
    </recommendedName>
</protein>
<proteinExistence type="predicted"/>
<feature type="domain" description="MmeI-like target recognition" evidence="7">
    <location>
        <begin position="625"/>
        <end position="805"/>
    </location>
</feature>
<feature type="domain" description="MmeI-like helicase spacer" evidence="6">
    <location>
        <begin position="187"/>
        <end position="261"/>
    </location>
</feature>
<dbReference type="Gene3D" id="3.40.50.150">
    <property type="entry name" value="Vaccinia Virus protein VP39"/>
    <property type="match status" value="1"/>
</dbReference>
<dbReference type="PANTHER" id="PTHR33841:SF1">
    <property type="entry name" value="DNA METHYLTRANSFERASE A"/>
    <property type="match status" value="1"/>
</dbReference>
<dbReference type="SUPFAM" id="SSF53335">
    <property type="entry name" value="S-adenosyl-L-methionine-dependent methyltransferases"/>
    <property type="match status" value="1"/>
</dbReference>
<accession>A0ABP9WGH0</accession>
<dbReference type="InterPro" id="IPR002052">
    <property type="entry name" value="DNA_methylase_N6_adenine_CS"/>
</dbReference>
<dbReference type="InterPro" id="IPR046817">
    <property type="entry name" value="MmeI_N"/>
</dbReference>
<dbReference type="PANTHER" id="PTHR33841">
    <property type="entry name" value="DNA METHYLTRANSFERASE YEEA-RELATED"/>
    <property type="match status" value="1"/>
</dbReference>
<evidence type="ECO:0000259" key="7">
    <source>
        <dbReference type="Pfam" id="PF20466"/>
    </source>
</evidence>
<organism evidence="9 10">
    <name type="scientific">Demequina sediminis</name>
    <dbReference type="NCBI Taxonomy" id="1930058"/>
    <lineage>
        <taxon>Bacteria</taxon>
        <taxon>Bacillati</taxon>
        <taxon>Actinomycetota</taxon>
        <taxon>Actinomycetes</taxon>
        <taxon>Micrococcales</taxon>
        <taxon>Demequinaceae</taxon>
        <taxon>Demequina</taxon>
    </lineage>
</organism>
<dbReference type="InterPro" id="IPR050953">
    <property type="entry name" value="N4_N6_ade-DNA_methylase"/>
</dbReference>
<comment type="caution">
    <text evidence="9">The sequence shown here is derived from an EMBL/GenBank/DDBJ whole genome shotgun (WGS) entry which is preliminary data.</text>
</comment>
<evidence type="ECO:0000256" key="3">
    <source>
        <dbReference type="ARBA" id="ARBA00022679"/>
    </source>
</evidence>
<dbReference type="Pfam" id="PF20465">
    <property type="entry name" value="MmeI_hel"/>
    <property type="match status" value="1"/>
</dbReference>
<dbReference type="InterPro" id="IPR046819">
    <property type="entry name" value="MmeI_hel"/>
</dbReference>
<dbReference type="PROSITE" id="PS00092">
    <property type="entry name" value="N6_MTASE"/>
    <property type="match status" value="1"/>
</dbReference>
<keyword evidence="2" id="KW-0489">Methyltransferase</keyword>
<dbReference type="Proteomes" id="UP001426770">
    <property type="component" value="Unassembled WGS sequence"/>
</dbReference>
<dbReference type="InterPro" id="IPR046816">
    <property type="entry name" value="MmeI_Mtase"/>
</dbReference>